<dbReference type="AlphaFoldDB" id="A0A0B7BUK1"/>
<sequence>MLHGQTYTTLQTDGGEETIIIVQAADPNEVTHAIVEQDGPVQFTMHSGEDVQSDGNTSFITM</sequence>
<protein>
    <submittedName>
        <fullName evidence="1">Uncharacterized protein</fullName>
    </submittedName>
</protein>
<gene>
    <name evidence="1" type="primary">ORF213051</name>
</gene>
<dbReference type="EMBL" id="HACG01049818">
    <property type="protein sequence ID" value="CEK96683.1"/>
    <property type="molecule type" value="Transcribed_RNA"/>
</dbReference>
<reference evidence="1" key="1">
    <citation type="submission" date="2014-12" db="EMBL/GenBank/DDBJ databases">
        <title>Insight into the proteome of Arion vulgaris.</title>
        <authorList>
            <person name="Aradska J."/>
            <person name="Bulat T."/>
            <person name="Smidak R."/>
            <person name="Sarate P."/>
            <person name="Gangsoo J."/>
            <person name="Sialana F."/>
            <person name="Bilban M."/>
            <person name="Lubec G."/>
        </authorList>
    </citation>
    <scope>NUCLEOTIDE SEQUENCE</scope>
    <source>
        <tissue evidence="1">Skin</tissue>
    </source>
</reference>
<proteinExistence type="predicted"/>
<evidence type="ECO:0000313" key="1">
    <source>
        <dbReference type="EMBL" id="CEK96683.1"/>
    </source>
</evidence>
<accession>A0A0B7BUK1</accession>
<organism evidence="1">
    <name type="scientific">Arion vulgaris</name>
    <dbReference type="NCBI Taxonomy" id="1028688"/>
    <lineage>
        <taxon>Eukaryota</taxon>
        <taxon>Metazoa</taxon>
        <taxon>Spiralia</taxon>
        <taxon>Lophotrochozoa</taxon>
        <taxon>Mollusca</taxon>
        <taxon>Gastropoda</taxon>
        <taxon>Heterobranchia</taxon>
        <taxon>Euthyneura</taxon>
        <taxon>Panpulmonata</taxon>
        <taxon>Eupulmonata</taxon>
        <taxon>Stylommatophora</taxon>
        <taxon>Helicina</taxon>
        <taxon>Arionoidea</taxon>
        <taxon>Arionidae</taxon>
        <taxon>Arion</taxon>
    </lineage>
</organism>
<name>A0A0B7BUK1_9EUPU</name>